<dbReference type="GeneID" id="28968932"/>
<reference evidence="4" key="3">
    <citation type="submission" date="2024-02" db="EMBL/GenBank/DDBJ databases">
        <title>Comparative genomics of Cryptococcus and Kwoniella reveals pathogenesis evolution and contrasting modes of karyotype evolution via chromosome fusion or intercentromeric recombination.</title>
        <authorList>
            <person name="Coelho M.A."/>
            <person name="David-Palma M."/>
            <person name="Shea T."/>
            <person name="Bowers K."/>
            <person name="McGinley-Smith S."/>
            <person name="Mohammad A.W."/>
            <person name="Gnirke A."/>
            <person name="Yurkov A.M."/>
            <person name="Nowrousian M."/>
            <person name="Sun S."/>
            <person name="Cuomo C.A."/>
            <person name="Heitman J."/>
        </authorList>
    </citation>
    <scope>NUCLEOTIDE SEQUENCE</scope>
    <source>
        <strain evidence="4">CBS 10117</strain>
    </source>
</reference>
<keyword evidence="2" id="KW-0732">Signal</keyword>
<evidence type="ECO:0000256" key="2">
    <source>
        <dbReference type="SAM" id="SignalP"/>
    </source>
</evidence>
<dbReference type="Proteomes" id="UP000078595">
    <property type="component" value="Chromosome 6"/>
</dbReference>
<dbReference type="EMBL" id="CP144535">
    <property type="protein sequence ID" value="WWC62723.1"/>
    <property type="molecule type" value="Genomic_DNA"/>
</dbReference>
<evidence type="ECO:0000313" key="3">
    <source>
        <dbReference type="EMBL" id="OBR84375.1"/>
    </source>
</evidence>
<reference evidence="4" key="2">
    <citation type="submission" date="2013-07" db="EMBL/GenBank/DDBJ databases">
        <authorList>
            <consortium name="The Broad Institute Genome Sequencing Platform"/>
            <person name="Cuomo C."/>
            <person name="Litvintseva A."/>
            <person name="Chen Y."/>
            <person name="Heitman J."/>
            <person name="Sun S."/>
            <person name="Springer D."/>
            <person name="Dromer F."/>
            <person name="Young S.K."/>
            <person name="Zeng Q."/>
            <person name="Gargeya S."/>
            <person name="Fitzgerald M."/>
            <person name="Abouelleil A."/>
            <person name="Alvarado L."/>
            <person name="Berlin A.M."/>
            <person name="Chapman S.B."/>
            <person name="Dewar J."/>
            <person name="Goldberg J."/>
            <person name="Griggs A."/>
            <person name="Gujja S."/>
            <person name="Hansen M."/>
            <person name="Howarth C."/>
            <person name="Imamovic A."/>
            <person name="Larimer J."/>
            <person name="McCowan C."/>
            <person name="Murphy C."/>
            <person name="Pearson M."/>
            <person name="Priest M."/>
            <person name="Roberts A."/>
            <person name="Saif S."/>
            <person name="Shea T."/>
            <person name="Sykes S."/>
            <person name="Wortman J."/>
            <person name="Nusbaum C."/>
            <person name="Birren B."/>
        </authorList>
    </citation>
    <scope>NUCLEOTIDE SEQUENCE</scope>
    <source>
        <strain evidence="4">CBS 10117</strain>
    </source>
</reference>
<gene>
    <name evidence="3" type="ORF">I303_05233</name>
    <name evidence="4" type="ORF">I303_105320</name>
</gene>
<keyword evidence="1" id="KW-1133">Transmembrane helix</keyword>
<protein>
    <submittedName>
        <fullName evidence="3">Uncharacterized protein</fullName>
    </submittedName>
</protein>
<dbReference type="EMBL" id="KI894032">
    <property type="protein sequence ID" value="OBR84375.1"/>
    <property type="molecule type" value="Genomic_DNA"/>
</dbReference>
<organism evidence="3">
    <name type="scientific">Kwoniella dejecticola CBS 10117</name>
    <dbReference type="NCBI Taxonomy" id="1296121"/>
    <lineage>
        <taxon>Eukaryota</taxon>
        <taxon>Fungi</taxon>
        <taxon>Dikarya</taxon>
        <taxon>Basidiomycota</taxon>
        <taxon>Agaricomycotina</taxon>
        <taxon>Tremellomycetes</taxon>
        <taxon>Tremellales</taxon>
        <taxon>Cryptococcaceae</taxon>
        <taxon>Kwoniella</taxon>
    </lineage>
</organism>
<proteinExistence type="predicted"/>
<sequence length="185" mass="19362">MTFVSLMRVGITLFLPVIGSKPLPINTTTSTTTTTSTFIAHTSSDGVAFATRAEGGGGGGIGIGAIIGIIIAVIAILLLILFFLLSNRSLKQPNIHPGSIPYNTAPPAYNASIPATKTYYPSQKAYPTLPRYNGHTSPGTAPIPPVGTTYVQGHGVQYPSAVHTSGGYYGRENKVRFGGAGVRHY</sequence>
<dbReference type="KEGG" id="kdj:28968932"/>
<keyword evidence="1" id="KW-0472">Membrane</keyword>
<dbReference type="VEuPathDB" id="FungiDB:I303_05233"/>
<dbReference type="OrthoDB" id="10553406at2759"/>
<evidence type="ECO:0000313" key="5">
    <source>
        <dbReference type="Proteomes" id="UP000078595"/>
    </source>
</evidence>
<dbReference type="AlphaFoldDB" id="A0A1A6A2T8"/>
<evidence type="ECO:0000256" key="1">
    <source>
        <dbReference type="SAM" id="Phobius"/>
    </source>
</evidence>
<evidence type="ECO:0000313" key="4">
    <source>
        <dbReference type="EMBL" id="WWC62723.1"/>
    </source>
</evidence>
<dbReference type="RefSeq" id="XP_018262217.1">
    <property type="nucleotide sequence ID" value="XM_018408526.1"/>
</dbReference>
<feature type="signal peptide" evidence="2">
    <location>
        <begin position="1"/>
        <end position="22"/>
    </location>
</feature>
<accession>A0A1A6A2T8</accession>
<keyword evidence="1" id="KW-0812">Transmembrane</keyword>
<name>A0A1A6A2T8_9TREE</name>
<reference evidence="3" key="1">
    <citation type="submission" date="2013-07" db="EMBL/GenBank/DDBJ databases">
        <title>The Genome Sequence of Cryptococcus dejecticola CBS10117.</title>
        <authorList>
            <consortium name="The Broad Institute Genome Sequencing Platform"/>
            <person name="Cuomo C."/>
            <person name="Litvintseva A."/>
            <person name="Chen Y."/>
            <person name="Heitman J."/>
            <person name="Sun S."/>
            <person name="Springer D."/>
            <person name="Dromer F."/>
            <person name="Young S.K."/>
            <person name="Zeng Q."/>
            <person name="Gargeya S."/>
            <person name="Fitzgerald M."/>
            <person name="Abouelleil A."/>
            <person name="Alvarado L."/>
            <person name="Berlin A.M."/>
            <person name="Chapman S.B."/>
            <person name="Dewar J."/>
            <person name="Goldberg J."/>
            <person name="Griggs A."/>
            <person name="Gujja S."/>
            <person name="Hansen M."/>
            <person name="Howarth C."/>
            <person name="Imamovic A."/>
            <person name="Larimer J."/>
            <person name="McCowan C."/>
            <person name="Murphy C."/>
            <person name="Pearson M."/>
            <person name="Priest M."/>
            <person name="Roberts A."/>
            <person name="Saif S."/>
            <person name="Shea T."/>
            <person name="Sykes S."/>
            <person name="Wortman J."/>
            <person name="Nusbaum C."/>
            <person name="Birren B."/>
        </authorList>
    </citation>
    <scope>NUCLEOTIDE SEQUENCE [LARGE SCALE GENOMIC DNA]</scope>
    <source>
        <strain evidence="3">CBS 10117</strain>
    </source>
</reference>
<feature type="chain" id="PRO_5008342047" evidence="2">
    <location>
        <begin position="23"/>
        <end position="185"/>
    </location>
</feature>
<feature type="transmembrane region" description="Helical" evidence="1">
    <location>
        <begin position="61"/>
        <end position="85"/>
    </location>
</feature>
<keyword evidence="5" id="KW-1185">Reference proteome</keyword>